<dbReference type="SUPFAM" id="SSF48403">
    <property type="entry name" value="Ankyrin repeat"/>
    <property type="match status" value="1"/>
</dbReference>
<keyword evidence="3" id="KW-1185">Reference proteome</keyword>
<name>A0ABP8D9W9_9ACTN</name>
<dbReference type="Proteomes" id="UP001500620">
    <property type="component" value="Unassembled WGS sequence"/>
</dbReference>
<dbReference type="EMBL" id="BAABAT010000010">
    <property type="protein sequence ID" value="GAA4250866.1"/>
    <property type="molecule type" value="Genomic_DNA"/>
</dbReference>
<gene>
    <name evidence="2" type="ORF">GCM10022255_041240</name>
</gene>
<dbReference type="RefSeq" id="WP_345128723.1">
    <property type="nucleotide sequence ID" value="NZ_BAABAT010000010.1"/>
</dbReference>
<feature type="repeat" description="ANK" evidence="1">
    <location>
        <begin position="9"/>
        <end position="41"/>
    </location>
</feature>
<sequence>MDPHVRDVAGRTLLHRIHQFEHAELLPRLLAEGLDVNAISRRGYTPMCDALVHSAPDELLMALNNAGAMPRLSLMDPRSWPNGGRPALM</sequence>
<dbReference type="InterPro" id="IPR036770">
    <property type="entry name" value="Ankyrin_rpt-contain_sf"/>
</dbReference>
<protein>
    <recommendedName>
        <fullName evidence="4">Ankyrin repeat domain-containing protein</fullName>
    </recommendedName>
</protein>
<comment type="caution">
    <text evidence="2">The sequence shown here is derived from an EMBL/GenBank/DDBJ whole genome shotgun (WGS) entry which is preliminary data.</text>
</comment>
<dbReference type="Gene3D" id="1.25.40.20">
    <property type="entry name" value="Ankyrin repeat-containing domain"/>
    <property type="match status" value="1"/>
</dbReference>
<dbReference type="PROSITE" id="PS50088">
    <property type="entry name" value="ANK_REPEAT"/>
    <property type="match status" value="1"/>
</dbReference>
<accession>A0ABP8D9W9</accession>
<reference evidence="3" key="1">
    <citation type="journal article" date="2019" name="Int. J. Syst. Evol. Microbiol.">
        <title>The Global Catalogue of Microorganisms (GCM) 10K type strain sequencing project: providing services to taxonomists for standard genome sequencing and annotation.</title>
        <authorList>
            <consortium name="The Broad Institute Genomics Platform"/>
            <consortium name="The Broad Institute Genome Sequencing Center for Infectious Disease"/>
            <person name="Wu L."/>
            <person name="Ma J."/>
        </authorList>
    </citation>
    <scope>NUCLEOTIDE SEQUENCE [LARGE SCALE GENOMIC DNA]</scope>
    <source>
        <strain evidence="3">JCM 17441</strain>
    </source>
</reference>
<evidence type="ECO:0000313" key="2">
    <source>
        <dbReference type="EMBL" id="GAA4250866.1"/>
    </source>
</evidence>
<keyword evidence="1" id="KW-0040">ANK repeat</keyword>
<proteinExistence type="predicted"/>
<evidence type="ECO:0000256" key="1">
    <source>
        <dbReference type="PROSITE-ProRule" id="PRU00023"/>
    </source>
</evidence>
<evidence type="ECO:0000313" key="3">
    <source>
        <dbReference type="Proteomes" id="UP001500620"/>
    </source>
</evidence>
<evidence type="ECO:0008006" key="4">
    <source>
        <dbReference type="Google" id="ProtNLM"/>
    </source>
</evidence>
<dbReference type="InterPro" id="IPR002110">
    <property type="entry name" value="Ankyrin_rpt"/>
</dbReference>
<organism evidence="2 3">
    <name type="scientific">Dactylosporangium darangshiense</name>
    <dbReference type="NCBI Taxonomy" id="579108"/>
    <lineage>
        <taxon>Bacteria</taxon>
        <taxon>Bacillati</taxon>
        <taxon>Actinomycetota</taxon>
        <taxon>Actinomycetes</taxon>
        <taxon>Micromonosporales</taxon>
        <taxon>Micromonosporaceae</taxon>
        <taxon>Dactylosporangium</taxon>
    </lineage>
</organism>